<keyword evidence="4" id="KW-1185">Reference proteome</keyword>
<protein>
    <recommendedName>
        <fullName evidence="5">DUF4177 domain-containing protein</fullName>
    </recommendedName>
</protein>
<accession>A0A5B9MRH9</accession>
<feature type="transmembrane region" description="Helical" evidence="2">
    <location>
        <begin position="100"/>
        <end position="120"/>
    </location>
</feature>
<name>A0A5B9MRH9_9BACT</name>
<evidence type="ECO:0000256" key="2">
    <source>
        <dbReference type="SAM" id="Phobius"/>
    </source>
</evidence>
<dbReference type="AlphaFoldDB" id="A0A5B9MRH9"/>
<keyword evidence="2" id="KW-1133">Transmembrane helix</keyword>
<evidence type="ECO:0000313" key="3">
    <source>
        <dbReference type="EMBL" id="QEG02881.1"/>
    </source>
</evidence>
<feature type="compositionally biased region" description="Basic and acidic residues" evidence="1">
    <location>
        <begin position="65"/>
        <end position="74"/>
    </location>
</feature>
<reference evidence="3 4" key="1">
    <citation type="submission" date="2019-02" db="EMBL/GenBank/DDBJ databases">
        <title>Planctomycetal bacteria perform biofilm scaping via a novel small molecule.</title>
        <authorList>
            <person name="Jeske O."/>
            <person name="Boedeker C."/>
            <person name="Wiegand S."/>
            <person name="Breitling P."/>
            <person name="Kallscheuer N."/>
            <person name="Jogler M."/>
            <person name="Rohde M."/>
            <person name="Petersen J."/>
            <person name="Medema M.H."/>
            <person name="Surup F."/>
            <person name="Jogler C."/>
        </authorList>
    </citation>
    <scope>NUCLEOTIDE SEQUENCE [LARGE SCALE GENOMIC DNA]</scope>
    <source>
        <strain evidence="3 4">Mal15</strain>
    </source>
</reference>
<proteinExistence type="predicted"/>
<dbReference type="EMBL" id="CP036264">
    <property type="protein sequence ID" value="QEG02881.1"/>
    <property type="molecule type" value="Genomic_DNA"/>
</dbReference>
<keyword evidence="2" id="KW-0812">Transmembrane</keyword>
<evidence type="ECO:0000256" key="1">
    <source>
        <dbReference type="SAM" id="MobiDB-lite"/>
    </source>
</evidence>
<dbReference type="RefSeq" id="WP_147871756.1">
    <property type="nucleotide sequence ID" value="NZ_CP036264.1"/>
</dbReference>
<feature type="region of interest" description="Disordered" evidence="1">
    <location>
        <begin position="65"/>
        <end position="86"/>
    </location>
</feature>
<sequence length="175" mass="18787">MKLTTDINEAAQHPGAVSYKGGTIAAGTPADAAKELIRRFIEANDGAGPIEFLLFDESSSDEKGARQAITEKRLSPRSATTPASTAAPDLASEVRVLRNLGTVLLLVILAAAFVSGYQAVSQPVYEYDIVYVSDTKASQRLREIGGQGWKIVGSRRAIGRNDDKGYEFVVERTAK</sequence>
<evidence type="ECO:0000313" key="4">
    <source>
        <dbReference type="Proteomes" id="UP000321353"/>
    </source>
</evidence>
<dbReference type="Proteomes" id="UP000321353">
    <property type="component" value="Chromosome"/>
</dbReference>
<feature type="compositionally biased region" description="Low complexity" evidence="1">
    <location>
        <begin position="76"/>
        <end position="86"/>
    </location>
</feature>
<gene>
    <name evidence="3" type="ORF">Mal15_70020</name>
</gene>
<organism evidence="3 4">
    <name type="scientific">Stieleria maiorica</name>
    <dbReference type="NCBI Taxonomy" id="2795974"/>
    <lineage>
        <taxon>Bacteria</taxon>
        <taxon>Pseudomonadati</taxon>
        <taxon>Planctomycetota</taxon>
        <taxon>Planctomycetia</taxon>
        <taxon>Pirellulales</taxon>
        <taxon>Pirellulaceae</taxon>
        <taxon>Stieleria</taxon>
    </lineage>
</organism>
<evidence type="ECO:0008006" key="5">
    <source>
        <dbReference type="Google" id="ProtNLM"/>
    </source>
</evidence>
<keyword evidence="2" id="KW-0472">Membrane</keyword>
<dbReference type="KEGG" id="smam:Mal15_70020"/>